<dbReference type="GO" id="GO:0006782">
    <property type="term" value="P:protoporphyrinogen IX biosynthetic process"/>
    <property type="evidence" value="ECO:0007669"/>
    <property type="project" value="UniProtKB-UniRule"/>
</dbReference>
<comment type="caution">
    <text evidence="11">The sequence shown here is derived from an EMBL/GenBank/DDBJ whole genome shotgun (WGS) entry which is preliminary data.</text>
</comment>
<evidence type="ECO:0000256" key="6">
    <source>
        <dbReference type="ARBA" id="ARBA00048169"/>
    </source>
</evidence>
<reference evidence="12" key="1">
    <citation type="submission" date="2015-02" db="EMBL/GenBank/DDBJ databases">
        <title>Draft Genome of Frankia sp. CpI1-S.</title>
        <authorList>
            <person name="Oshone R.T."/>
            <person name="Ngom M."/>
            <person name="Ghodhbane-Gtari F."/>
            <person name="Gtari M."/>
            <person name="Morris K."/>
            <person name="Thomas K."/>
            <person name="Sen A."/>
            <person name="Tisa L.S."/>
        </authorList>
    </citation>
    <scope>NUCLEOTIDE SEQUENCE [LARGE SCALE GENOMIC DNA]</scope>
    <source>
        <strain evidence="12">CpI1-S</strain>
    </source>
</reference>
<organism evidence="11 12">
    <name type="scientific">Frankia torreyi</name>
    <dbReference type="NCBI Taxonomy" id="1856"/>
    <lineage>
        <taxon>Bacteria</taxon>
        <taxon>Bacillati</taxon>
        <taxon>Actinomycetota</taxon>
        <taxon>Actinomycetes</taxon>
        <taxon>Frankiales</taxon>
        <taxon>Frankiaceae</taxon>
        <taxon>Frankia</taxon>
    </lineage>
</organism>
<gene>
    <name evidence="7" type="primary">hemC</name>
    <name evidence="11" type="ORF">FF36_02419</name>
</gene>
<dbReference type="PROSITE" id="PS00533">
    <property type="entry name" value="PORPHOBILINOGEN_DEAM"/>
    <property type="match status" value="1"/>
</dbReference>
<dbReference type="Pfam" id="PF03900">
    <property type="entry name" value="Porphobil_deamC"/>
    <property type="match status" value="1"/>
</dbReference>
<evidence type="ECO:0000256" key="3">
    <source>
        <dbReference type="ARBA" id="ARBA00011245"/>
    </source>
</evidence>
<evidence type="ECO:0000256" key="5">
    <source>
        <dbReference type="ARBA" id="ARBA00023244"/>
    </source>
</evidence>
<dbReference type="AlphaFoldDB" id="A0A0D8BGG8"/>
<dbReference type="InterPro" id="IPR036803">
    <property type="entry name" value="Porphobilinogen_deaminase_C_sf"/>
</dbReference>
<reference evidence="11 12" key="2">
    <citation type="journal article" date="2016" name="Genome Announc.">
        <title>Permanent Draft Genome Sequences for Two Variants of Frankia sp. Strain CpI1, the First Frankia Strain Isolated from Root Nodules of Comptonia peregrina.</title>
        <authorList>
            <person name="Oshone R."/>
            <person name="Hurst S.G.IV."/>
            <person name="Abebe-Akele F."/>
            <person name="Simpson S."/>
            <person name="Morris K."/>
            <person name="Thomas W.K."/>
            <person name="Tisa L.S."/>
        </authorList>
    </citation>
    <scope>NUCLEOTIDE SEQUENCE [LARGE SCALE GENOMIC DNA]</scope>
    <source>
        <strain evidence="12">CpI1-S</strain>
    </source>
</reference>
<dbReference type="OrthoDB" id="9810298at2"/>
<sequence>MTAMEPTSTETDATARGATLRARFAGRRLRLGTRRSALALAQSGMIAAQLRERVGCAVDLVPIVTVGDRSSAEISQIGGTGVFVSALRDALLAGEIDLAVHSLKDLPTATPPGLVLAAVPTREDTRDVLVSPSGRGLAELGPGTRVATGAPRRAAQLRALGLGFDVVAIRGNVDTRLKKAIDGEVDAVVLAYAGLARLDRLDAVTEILDPEVMLPAPGQGALAVECAAAAGLRLAGPARALVAAGGDAGGVGDAAGGDDERDGRGRGPDLGRNGGQTRSDHGQPVDGGLAELLRFVLDDASSSVAVRAERAFLAGIEAGCTAPVGALAVAEPAPAAAVGTVAPAGDASPAGRLRLRAVVAAPDGSTVLRRDVTGSAVDPEALGQRLADDLLSAGAHSLMGIR</sequence>
<keyword evidence="5 7" id="KW-0627">Porphyrin biosynthesis</keyword>
<comment type="subunit">
    <text evidence="3 7">Monomer.</text>
</comment>
<protein>
    <recommendedName>
        <fullName evidence="7">Porphobilinogen deaminase</fullName>
        <shortName evidence="7">PBG</shortName>
        <ecNumber evidence="7">2.5.1.61</ecNumber>
    </recommendedName>
    <alternativeName>
        <fullName evidence="7">Hydroxymethylbilane synthase</fullName>
        <shortName evidence="7">HMBS</shortName>
    </alternativeName>
    <alternativeName>
        <fullName evidence="7">Pre-uroporphyrinogen synthase</fullName>
    </alternativeName>
</protein>
<comment type="cofactor">
    <cofactor evidence="7">
        <name>dipyrromethane</name>
        <dbReference type="ChEBI" id="CHEBI:60342"/>
    </cofactor>
    <text evidence="7">Binds 1 dipyrromethane group covalently.</text>
</comment>
<dbReference type="InterPro" id="IPR022418">
    <property type="entry name" value="Porphobilinogen_deaminase_C"/>
</dbReference>
<comment type="function">
    <text evidence="1 7">Tetrapolymerization of the monopyrrole PBG into the hydroxymethylbilane pre-uroporphyrinogen in several discrete steps.</text>
</comment>
<dbReference type="EMBL" id="JYFN01000015">
    <property type="protein sequence ID" value="KJE23216.1"/>
    <property type="molecule type" value="Genomic_DNA"/>
</dbReference>
<evidence type="ECO:0000259" key="9">
    <source>
        <dbReference type="Pfam" id="PF01379"/>
    </source>
</evidence>
<comment type="miscellaneous">
    <text evidence="7">The porphobilinogen subunits are added to the dipyrromethane group.</text>
</comment>
<dbReference type="Proteomes" id="UP000032545">
    <property type="component" value="Unassembled WGS sequence"/>
</dbReference>
<comment type="similarity">
    <text evidence="2 7">Belongs to the HMBS family.</text>
</comment>
<accession>A0A0D8BGG8</accession>
<name>A0A0D8BGG8_9ACTN</name>
<evidence type="ECO:0000256" key="7">
    <source>
        <dbReference type="HAMAP-Rule" id="MF_00260"/>
    </source>
</evidence>
<dbReference type="Pfam" id="PF01379">
    <property type="entry name" value="Porphobil_deam"/>
    <property type="match status" value="1"/>
</dbReference>
<dbReference type="GO" id="GO:0004418">
    <property type="term" value="F:hydroxymethylbilane synthase activity"/>
    <property type="evidence" value="ECO:0007669"/>
    <property type="project" value="UniProtKB-UniRule"/>
</dbReference>
<dbReference type="Gene3D" id="3.30.160.40">
    <property type="entry name" value="Porphobilinogen deaminase, C-terminal domain"/>
    <property type="match status" value="1"/>
</dbReference>
<comment type="catalytic activity">
    <reaction evidence="6 7">
        <text>4 porphobilinogen + H2O = hydroxymethylbilane + 4 NH4(+)</text>
        <dbReference type="Rhea" id="RHEA:13185"/>
        <dbReference type="ChEBI" id="CHEBI:15377"/>
        <dbReference type="ChEBI" id="CHEBI:28938"/>
        <dbReference type="ChEBI" id="CHEBI:57845"/>
        <dbReference type="ChEBI" id="CHEBI:58126"/>
        <dbReference type="EC" id="2.5.1.61"/>
    </reaction>
</comment>
<evidence type="ECO:0000256" key="4">
    <source>
        <dbReference type="ARBA" id="ARBA00022679"/>
    </source>
</evidence>
<feature type="domain" description="Porphobilinogen deaminase C-terminal" evidence="10">
    <location>
        <begin position="305"/>
        <end position="391"/>
    </location>
</feature>
<dbReference type="InterPro" id="IPR022419">
    <property type="entry name" value="Porphobilin_deaminase_cofac_BS"/>
</dbReference>
<keyword evidence="12" id="KW-1185">Reference proteome</keyword>
<evidence type="ECO:0000259" key="10">
    <source>
        <dbReference type="Pfam" id="PF03900"/>
    </source>
</evidence>
<dbReference type="NCBIfam" id="TIGR00212">
    <property type="entry name" value="hemC"/>
    <property type="match status" value="1"/>
</dbReference>
<evidence type="ECO:0000256" key="2">
    <source>
        <dbReference type="ARBA" id="ARBA00005638"/>
    </source>
</evidence>
<dbReference type="PANTHER" id="PTHR11557:SF0">
    <property type="entry name" value="PORPHOBILINOGEN DEAMINASE"/>
    <property type="match status" value="1"/>
</dbReference>
<dbReference type="GO" id="GO:0005737">
    <property type="term" value="C:cytoplasm"/>
    <property type="evidence" value="ECO:0007669"/>
    <property type="project" value="UniProtKB-UniRule"/>
</dbReference>
<proteinExistence type="inferred from homology"/>
<dbReference type="Gene3D" id="3.40.190.10">
    <property type="entry name" value="Periplasmic binding protein-like II"/>
    <property type="match status" value="2"/>
</dbReference>
<dbReference type="EC" id="2.5.1.61" evidence="7"/>
<dbReference type="PRINTS" id="PR00151">
    <property type="entry name" value="PORPHBDMNASE"/>
</dbReference>
<feature type="region of interest" description="Disordered" evidence="8">
    <location>
        <begin position="251"/>
        <end position="284"/>
    </location>
</feature>
<evidence type="ECO:0000313" key="11">
    <source>
        <dbReference type="EMBL" id="KJE23216.1"/>
    </source>
</evidence>
<keyword evidence="4 7" id="KW-0808">Transferase</keyword>
<dbReference type="FunFam" id="3.40.190.10:FF:000005">
    <property type="entry name" value="Porphobilinogen deaminase"/>
    <property type="match status" value="1"/>
</dbReference>
<feature type="domain" description="Porphobilinogen deaminase N-terminal" evidence="9">
    <location>
        <begin position="29"/>
        <end position="228"/>
    </location>
</feature>
<evidence type="ECO:0000256" key="1">
    <source>
        <dbReference type="ARBA" id="ARBA00002869"/>
    </source>
</evidence>
<evidence type="ECO:0000313" key="12">
    <source>
        <dbReference type="Proteomes" id="UP000032545"/>
    </source>
</evidence>
<dbReference type="PANTHER" id="PTHR11557">
    <property type="entry name" value="PORPHOBILINOGEN DEAMINASE"/>
    <property type="match status" value="1"/>
</dbReference>
<dbReference type="HAMAP" id="MF_00260">
    <property type="entry name" value="Porphobil_deam"/>
    <property type="match status" value="1"/>
</dbReference>
<dbReference type="InterPro" id="IPR000860">
    <property type="entry name" value="HemC"/>
</dbReference>
<evidence type="ECO:0000256" key="8">
    <source>
        <dbReference type="SAM" id="MobiDB-lite"/>
    </source>
</evidence>
<feature type="modified residue" description="S-(dipyrrolylmethanemethyl)cysteine" evidence="7">
    <location>
        <position position="320"/>
    </location>
</feature>
<dbReference type="InterPro" id="IPR022417">
    <property type="entry name" value="Porphobilin_deaminase_N"/>
</dbReference>
<dbReference type="SUPFAM" id="SSF53850">
    <property type="entry name" value="Periplasmic binding protein-like II"/>
    <property type="match status" value="1"/>
</dbReference>
<dbReference type="SUPFAM" id="SSF54782">
    <property type="entry name" value="Porphobilinogen deaminase (hydroxymethylbilane synthase), C-terminal domain"/>
    <property type="match status" value="1"/>
</dbReference>
<dbReference type="PATRIC" id="fig|1502723.3.peg.1490"/>